<dbReference type="GO" id="GO:0002161">
    <property type="term" value="F:aminoacyl-tRNA deacylase activity"/>
    <property type="evidence" value="ECO:0007669"/>
    <property type="project" value="TreeGrafter"/>
</dbReference>
<dbReference type="EC" id="6.1.1.7" evidence="2"/>
<dbReference type="Pfam" id="PF01411">
    <property type="entry name" value="tRNA-synt_2c"/>
    <property type="match status" value="1"/>
</dbReference>
<protein>
    <recommendedName>
        <fullName evidence="2">alanine--tRNA ligase</fullName>
        <ecNumber evidence="2">6.1.1.7</ecNumber>
    </recommendedName>
</protein>
<evidence type="ECO:0000256" key="3">
    <source>
        <dbReference type="ARBA" id="ARBA00022555"/>
    </source>
</evidence>
<dbReference type="GO" id="GO:0004813">
    <property type="term" value="F:alanine-tRNA ligase activity"/>
    <property type="evidence" value="ECO:0007669"/>
    <property type="project" value="UniProtKB-EC"/>
</dbReference>
<dbReference type="PROSITE" id="PS50860">
    <property type="entry name" value="AA_TRNA_LIGASE_II_ALA"/>
    <property type="match status" value="1"/>
</dbReference>
<keyword evidence="5" id="KW-0547">Nucleotide-binding</keyword>
<dbReference type="SUPFAM" id="SSF55681">
    <property type="entry name" value="Class II aaRS and biotin synthetases"/>
    <property type="match status" value="1"/>
</dbReference>
<reference evidence="11 12" key="1">
    <citation type="journal article" date="2016" name="Nat. Commun.">
        <title>Thousands of microbial genomes shed light on interconnected biogeochemical processes in an aquifer system.</title>
        <authorList>
            <person name="Anantharaman K."/>
            <person name="Brown C.T."/>
            <person name="Hug L.A."/>
            <person name="Sharon I."/>
            <person name="Castelle C.J."/>
            <person name="Probst A.J."/>
            <person name="Thomas B.C."/>
            <person name="Singh A."/>
            <person name="Wilkins M.J."/>
            <person name="Karaoz U."/>
            <person name="Brodie E.L."/>
            <person name="Williams K.H."/>
            <person name="Hubbard S.S."/>
            <person name="Banfield J.F."/>
        </authorList>
    </citation>
    <scope>NUCLEOTIDE SEQUENCE [LARGE SCALE GENOMIC DNA]</scope>
</reference>
<name>A0A1F8HD87_9BACT</name>
<dbReference type="CDD" id="cd00673">
    <property type="entry name" value="AlaRS_core"/>
    <property type="match status" value="1"/>
</dbReference>
<dbReference type="InterPro" id="IPR018165">
    <property type="entry name" value="Ala-tRNA-synth_IIc_core"/>
</dbReference>
<evidence type="ECO:0000256" key="2">
    <source>
        <dbReference type="ARBA" id="ARBA00013168"/>
    </source>
</evidence>
<dbReference type="InterPro" id="IPR002318">
    <property type="entry name" value="Ala-tRNA-lgiase_IIc"/>
</dbReference>
<evidence type="ECO:0000313" key="11">
    <source>
        <dbReference type="EMBL" id="OGN34906.1"/>
    </source>
</evidence>
<keyword evidence="9" id="KW-0030">Aminoacyl-tRNA synthetase</keyword>
<dbReference type="SMART" id="SM00863">
    <property type="entry name" value="tRNA_SAD"/>
    <property type="match status" value="1"/>
</dbReference>
<dbReference type="GO" id="GO:0005524">
    <property type="term" value="F:ATP binding"/>
    <property type="evidence" value="ECO:0007669"/>
    <property type="project" value="UniProtKB-KW"/>
</dbReference>
<comment type="caution">
    <text evidence="11">The sequence shown here is derived from an EMBL/GenBank/DDBJ whole genome shotgun (WGS) entry which is preliminary data.</text>
</comment>
<dbReference type="InterPro" id="IPR045864">
    <property type="entry name" value="aa-tRNA-synth_II/BPL/LPL"/>
</dbReference>
<gene>
    <name evidence="11" type="ORF">A3I39_01300</name>
</gene>
<feature type="domain" description="Alanyl-transfer RNA synthetases family profile" evidence="10">
    <location>
        <begin position="1"/>
        <end position="541"/>
    </location>
</feature>
<evidence type="ECO:0000256" key="9">
    <source>
        <dbReference type="ARBA" id="ARBA00023146"/>
    </source>
</evidence>
<dbReference type="PANTHER" id="PTHR11777">
    <property type="entry name" value="ALANYL-TRNA SYNTHETASE"/>
    <property type="match status" value="1"/>
</dbReference>
<dbReference type="InterPro" id="IPR018162">
    <property type="entry name" value="Ala-tRNA-ligase_IIc_anticod-bd"/>
</dbReference>
<evidence type="ECO:0000256" key="8">
    <source>
        <dbReference type="ARBA" id="ARBA00022917"/>
    </source>
</evidence>
<dbReference type="SUPFAM" id="SSF101353">
    <property type="entry name" value="Putative anticodon-binding domain of alanyl-tRNA synthetase (AlaRS)"/>
    <property type="match status" value="1"/>
</dbReference>
<keyword evidence="6" id="KW-0067">ATP-binding</keyword>
<dbReference type="Gene3D" id="3.30.980.10">
    <property type="entry name" value="Threonyl-trna Synthetase, Chain A, domain 2"/>
    <property type="match status" value="1"/>
</dbReference>
<evidence type="ECO:0000259" key="10">
    <source>
        <dbReference type="PROSITE" id="PS50860"/>
    </source>
</evidence>
<dbReference type="InterPro" id="IPR018163">
    <property type="entry name" value="Thr/Ala-tRNA-synth_IIc_edit"/>
</dbReference>
<dbReference type="Gene3D" id="3.30.930.10">
    <property type="entry name" value="Bira Bifunctional Protein, Domain 2"/>
    <property type="match status" value="1"/>
</dbReference>
<evidence type="ECO:0000256" key="1">
    <source>
        <dbReference type="ARBA" id="ARBA00008226"/>
    </source>
</evidence>
<dbReference type="PANTHER" id="PTHR11777:SF9">
    <property type="entry name" value="ALANINE--TRNA LIGASE, CYTOPLASMIC"/>
    <property type="match status" value="1"/>
</dbReference>
<dbReference type="Pfam" id="PF07973">
    <property type="entry name" value="tRNA_SAD"/>
    <property type="match status" value="1"/>
</dbReference>
<dbReference type="Gene3D" id="3.30.54.20">
    <property type="match status" value="1"/>
</dbReference>
<keyword evidence="4" id="KW-0436">Ligase</keyword>
<evidence type="ECO:0000313" key="12">
    <source>
        <dbReference type="Proteomes" id="UP000178155"/>
    </source>
</evidence>
<dbReference type="FunFam" id="3.30.980.10:FF:000004">
    <property type="entry name" value="Alanine--tRNA ligase, cytoplasmic"/>
    <property type="match status" value="1"/>
</dbReference>
<accession>A0A1F8HD87</accession>
<evidence type="ECO:0000256" key="4">
    <source>
        <dbReference type="ARBA" id="ARBA00022598"/>
    </source>
</evidence>
<dbReference type="GO" id="GO:0005829">
    <property type="term" value="C:cytosol"/>
    <property type="evidence" value="ECO:0007669"/>
    <property type="project" value="TreeGrafter"/>
</dbReference>
<organism evidence="11 12">
    <name type="scientific">Candidatus Yanofskybacteria bacterium RIFCSPLOWO2_02_FULL_47_9b</name>
    <dbReference type="NCBI Taxonomy" id="1802708"/>
    <lineage>
        <taxon>Bacteria</taxon>
        <taxon>Candidatus Yanofskyibacteriota</taxon>
    </lineage>
</organism>
<evidence type="ECO:0000256" key="5">
    <source>
        <dbReference type="ARBA" id="ARBA00022741"/>
    </source>
</evidence>
<evidence type="ECO:0000256" key="6">
    <source>
        <dbReference type="ARBA" id="ARBA00022840"/>
    </source>
</evidence>
<keyword evidence="3" id="KW-0820">tRNA-binding</keyword>
<dbReference type="InterPro" id="IPR012947">
    <property type="entry name" value="tRNA_SAD"/>
</dbReference>
<evidence type="ECO:0000256" key="7">
    <source>
        <dbReference type="ARBA" id="ARBA00022884"/>
    </source>
</evidence>
<sequence length="541" mass="60643">MSHQEIRGKFKIFFESKGHKWVESSSLLPSDPSVLFTTAGMQQFKSYYTDPSSASTLNVASIQKCMRTSDIDEVGDDSHLTFFEMLGNFSFGGYWKKEAIQYAYEFITKEMGLTIEQVSVFQGEGNVPADEESEKIWQEVAPGINVKKFARADNFWGPTGAEGPCGPTTEIYVNGMEVWNIVFNEYYQNSDGTLKPLETKGIDTGMGLERLAMVVQGKKNIFETDLFAFAKNVSRIVADHCRGIAFLISDGVQPSNKEQGYILRRLIRRVIIQGQDGNNLYELLNSVVQEYKPFYPNLDENKVTEVVKAEAEKLWKTLAKGLAELNKLESVDISTAFKLYESYGLPYESIKDSGKAKDLTREAFDMEMQRHREISRAGADKKFGGHGMTGEASDPIKTRLHTATHIIVVALEKVLGQKLPQAGSDINTERLRFDFKFPRKVTSEELKQAQDMANEIVDKDLPVTCEEMDLQAALDSGASAFFKLKYPPRVKVYSIGKPGDWYSRELCGGPHVTHTGEVGHITITKEESVSGGNRRIRATIE</sequence>
<dbReference type="GO" id="GO:0006419">
    <property type="term" value="P:alanyl-tRNA aminoacylation"/>
    <property type="evidence" value="ECO:0007669"/>
    <property type="project" value="InterPro"/>
</dbReference>
<keyword evidence="7" id="KW-0694">RNA-binding</keyword>
<proteinExistence type="inferred from homology"/>
<comment type="similarity">
    <text evidence="1">Belongs to the class-II aminoacyl-tRNA synthetase family.</text>
</comment>
<dbReference type="EMBL" id="MGKW01000002">
    <property type="protein sequence ID" value="OGN34906.1"/>
    <property type="molecule type" value="Genomic_DNA"/>
</dbReference>
<dbReference type="PRINTS" id="PR00980">
    <property type="entry name" value="TRNASYNTHALA"/>
</dbReference>
<keyword evidence="8" id="KW-0648">Protein biosynthesis</keyword>
<dbReference type="Proteomes" id="UP000178155">
    <property type="component" value="Unassembled WGS sequence"/>
</dbReference>
<dbReference type="GO" id="GO:0000049">
    <property type="term" value="F:tRNA binding"/>
    <property type="evidence" value="ECO:0007669"/>
    <property type="project" value="UniProtKB-KW"/>
</dbReference>
<dbReference type="InterPro" id="IPR018164">
    <property type="entry name" value="Ala-tRNA-synth_IIc_N"/>
</dbReference>
<dbReference type="SUPFAM" id="SSF55186">
    <property type="entry name" value="ThrRS/AlaRS common domain"/>
    <property type="match status" value="1"/>
</dbReference>
<dbReference type="InterPro" id="IPR050058">
    <property type="entry name" value="Ala-tRNA_ligase"/>
</dbReference>
<dbReference type="AlphaFoldDB" id="A0A1F8HD87"/>